<name>A0ABM4UB53_COFAR</name>
<keyword evidence="3" id="KW-1185">Reference proteome</keyword>
<organism evidence="3 4">
    <name type="scientific">Coffea arabica</name>
    <name type="common">Arabian coffee</name>
    <dbReference type="NCBI Taxonomy" id="13443"/>
    <lineage>
        <taxon>Eukaryota</taxon>
        <taxon>Viridiplantae</taxon>
        <taxon>Streptophyta</taxon>
        <taxon>Embryophyta</taxon>
        <taxon>Tracheophyta</taxon>
        <taxon>Spermatophyta</taxon>
        <taxon>Magnoliopsida</taxon>
        <taxon>eudicotyledons</taxon>
        <taxon>Gunneridae</taxon>
        <taxon>Pentapetalae</taxon>
        <taxon>asterids</taxon>
        <taxon>lamiids</taxon>
        <taxon>Gentianales</taxon>
        <taxon>Rubiaceae</taxon>
        <taxon>Ixoroideae</taxon>
        <taxon>Gardenieae complex</taxon>
        <taxon>Bertiereae - Coffeeae clade</taxon>
        <taxon>Coffeeae</taxon>
        <taxon>Coffea</taxon>
    </lineage>
</organism>
<reference evidence="4" key="1">
    <citation type="submission" date="2025-08" db="UniProtKB">
        <authorList>
            <consortium name="RefSeq"/>
        </authorList>
    </citation>
    <scope>IDENTIFICATION</scope>
    <source>
        <tissue evidence="4">Leaves</tissue>
    </source>
</reference>
<feature type="compositionally biased region" description="Acidic residues" evidence="1">
    <location>
        <begin position="173"/>
        <end position="188"/>
    </location>
</feature>
<dbReference type="RefSeq" id="XP_071904511.1">
    <property type="nucleotide sequence ID" value="XM_072048410.1"/>
</dbReference>
<dbReference type="InterPro" id="IPR024752">
    <property type="entry name" value="Myb/SANT-like_dom"/>
</dbReference>
<accession>A0ABM4UB53</accession>
<feature type="domain" description="Myb/SANT-like" evidence="2">
    <location>
        <begin position="28"/>
        <end position="127"/>
    </location>
</feature>
<dbReference type="PANTHER" id="PTHR46929">
    <property type="entry name" value="EXPRESSED PROTEIN"/>
    <property type="match status" value="1"/>
</dbReference>
<protein>
    <submittedName>
        <fullName evidence="4">Uncharacterized protein isoform X1</fullName>
    </submittedName>
</protein>
<evidence type="ECO:0000259" key="2">
    <source>
        <dbReference type="Pfam" id="PF12776"/>
    </source>
</evidence>
<evidence type="ECO:0000256" key="1">
    <source>
        <dbReference type="SAM" id="MobiDB-lite"/>
    </source>
</evidence>
<evidence type="ECO:0000313" key="3">
    <source>
        <dbReference type="Proteomes" id="UP001652660"/>
    </source>
</evidence>
<evidence type="ECO:0000313" key="4">
    <source>
        <dbReference type="RefSeq" id="XP_071904511.1"/>
    </source>
</evidence>
<feature type="region of interest" description="Disordered" evidence="1">
    <location>
        <begin position="173"/>
        <end position="193"/>
    </location>
</feature>
<dbReference type="Pfam" id="PF12776">
    <property type="entry name" value="Myb_DNA-bind_3"/>
    <property type="match status" value="1"/>
</dbReference>
<dbReference type="PANTHER" id="PTHR46929:SF3">
    <property type="entry name" value="MYB_SANT-LIKE DOMAIN-CONTAINING PROTEIN"/>
    <property type="match status" value="1"/>
</dbReference>
<dbReference type="Proteomes" id="UP001652660">
    <property type="component" value="Chromosome 5e"/>
</dbReference>
<dbReference type="GeneID" id="113743851"/>
<sequence length="307" mass="35102">MFFWCISASDMASEATSQSKGKGKGYFTWTPEMDRVMGTCFIDQMNQGNKLDGKCAWKAVAYTAVMNALFDKLNISVTKANIISRFKTWEKHYDILYPLLQSCNSGSTIIWDYSRGRIDVRDEDVWNARVSENPKILPYRKKIVVENWEDICTLFSQDRANGEGAQTVFEANTEAEVEESANVEESFETDSRSLEDEVMNALLARQRSKSKASSSTNDRGTKRKLTSSQVLYKVLGRMADSLDKYLNSECSKVTTKMVEDELSKIELDRFQFLKGIDLLMNDRTKYDTFSGLQDDLKKDWLLMHIGN</sequence>
<proteinExistence type="predicted"/>
<gene>
    <name evidence="4" type="primary">LOC113743851</name>
</gene>